<dbReference type="SMR" id="A0A803MS13"/>
<feature type="repeat" description="PPR" evidence="2">
    <location>
        <begin position="106"/>
        <end position="140"/>
    </location>
</feature>
<dbReference type="InterPro" id="IPR011990">
    <property type="entry name" value="TPR-like_helical_dom_sf"/>
</dbReference>
<dbReference type="FunFam" id="1.25.40.10:FF:000090">
    <property type="entry name" value="Pentatricopeptide repeat-containing protein, chloroplastic"/>
    <property type="match status" value="1"/>
</dbReference>
<dbReference type="InterPro" id="IPR046960">
    <property type="entry name" value="PPR_At4g14850-like_plant"/>
</dbReference>
<dbReference type="Pfam" id="PF01535">
    <property type="entry name" value="PPR"/>
    <property type="match status" value="4"/>
</dbReference>
<feature type="repeat" description="PPR" evidence="2">
    <location>
        <begin position="312"/>
        <end position="346"/>
    </location>
</feature>
<reference evidence="3" key="1">
    <citation type="journal article" date="2017" name="Nature">
        <title>The genome of Chenopodium quinoa.</title>
        <authorList>
            <person name="Jarvis D.E."/>
            <person name="Ho Y.S."/>
            <person name="Lightfoot D.J."/>
            <person name="Schmoeckel S.M."/>
            <person name="Li B."/>
            <person name="Borm T.J.A."/>
            <person name="Ohyanagi H."/>
            <person name="Mineta K."/>
            <person name="Michell C.T."/>
            <person name="Saber N."/>
            <person name="Kharbatia N.M."/>
            <person name="Rupper R.R."/>
            <person name="Sharp A.R."/>
            <person name="Dally N."/>
            <person name="Boughton B.A."/>
            <person name="Woo Y.H."/>
            <person name="Gao G."/>
            <person name="Schijlen E.G.W.M."/>
            <person name="Guo X."/>
            <person name="Momin A.A."/>
            <person name="Negrao S."/>
            <person name="Al-Babili S."/>
            <person name="Gehring C."/>
            <person name="Roessner U."/>
            <person name="Jung C."/>
            <person name="Murphy K."/>
            <person name="Arold S.T."/>
            <person name="Gojobori T."/>
            <person name="van der Linden C.G."/>
            <person name="van Loo E.N."/>
            <person name="Jellen E.N."/>
            <person name="Maughan P.J."/>
            <person name="Tester M."/>
        </authorList>
    </citation>
    <scope>NUCLEOTIDE SEQUENCE [LARGE SCALE GENOMIC DNA]</scope>
    <source>
        <strain evidence="3">cv. PI 614886</strain>
    </source>
</reference>
<dbReference type="PANTHER" id="PTHR47926">
    <property type="entry name" value="PENTATRICOPEPTIDE REPEAT-CONTAINING PROTEIN"/>
    <property type="match status" value="1"/>
</dbReference>
<feature type="repeat" description="PPR" evidence="2">
    <location>
        <begin position="5"/>
        <end position="39"/>
    </location>
</feature>
<dbReference type="EnsemblPlants" id="AUR62034064-RA">
    <property type="protein sequence ID" value="AUR62034064-RA:cds"/>
    <property type="gene ID" value="AUR62034064"/>
</dbReference>
<dbReference type="NCBIfam" id="TIGR00756">
    <property type="entry name" value="PPR"/>
    <property type="match status" value="6"/>
</dbReference>
<dbReference type="AlphaFoldDB" id="A0A803MS13"/>
<organism evidence="3 4">
    <name type="scientific">Chenopodium quinoa</name>
    <name type="common">Quinoa</name>
    <dbReference type="NCBI Taxonomy" id="63459"/>
    <lineage>
        <taxon>Eukaryota</taxon>
        <taxon>Viridiplantae</taxon>
        <taxon>Streptophyta</taxon>
        <taxon>Embryophyta</taxon>
        <taxon>Tracheophyta</taxon>
        <taxon>Spermatophyta</taxon>
        <taxon>Magnoliopsida</taxon>
        <taxon>eudicotyledons</taxon>
        <taxon>Gunneridae</taxon>
        <taxon>Pentapetalae</taxon>
        <taxon>Caryophyllales</taxon>
        <taxon>Chenopodiaceae</taxon>
        <taxon>Chenopodioideae</taxon>
        <taxon>Atripliceae</taxon>
        <taxon>Chenopodium</taxon>
    </lineage>
</organism>
<feature type="repeat" description="PPR" evidence="2">
    <location>
        <begin position="211"/>
        <end position="245"/>
    </location>
</feature>
<dbReference type="Pfam" id="PF13041">
    <property type="entry name" value="PPR_2"/>
    <property type="match status" value="3"/>
</dbReference>
<dbReference type="RefSeq" id="XP_021724840.1">
    <property type="nucleotide sequence ID" value="XM_021869148.1"/>
</dbReference>
<evidence type="ECO:0000256" key="1">
    <source>
        <dbReference type="ARBA" id="ARBA00022737"/>
    </source>
</evidence>
<dbReference type="KEGG" id="cqi:110692147"/>
<name>A0A803MS13_CHEQI</name>
<dbReference type="Gramene" id="AUR62034064-RA">
    <property type="protein sequence ID" value="AUR62034064-RA:cds"/>
    <property type="gene ID" value="AUR62034064"/>
</dbReference>
<evidence type="ECO:0000313" key="4">
    <source>
        <dbReference type="Proteomes" id="UP000596660"/>
    </source>
</evidence>
<dbReference type="InterPro" id="IPR046848">
    <property type="entry name" value="E_motif"/>
</dbReference>
<dbReference type="GO" id="GO:0009451">
    <property type="term" value="P:RNA modification"/>
    <property type="evidence" value="ECO:0007669"/>
    <property type="project" value="InterPro"/>
</dbReference>
<keyword evidence="1" id="KW-0677">Repeat</keyword>
<protein>
    <recommendedName>
        <fullName evidence="5">Pentatricopeptide repeat-containing protein</fullName>
    </recommendedName>
</protein>
<dbReference type="PROSITE" id="PS51375">
    <property type="entry name" value="PPR"/>
    <property type="match status" value="6"/>
</dbReference>
<accession>A0A803MS13</accession>
<evidence type="ECO:0000313" key="3">
    <source>
        <dbReference type="EnsemblPlants" id="AUR62034064-RA:cds"/>
    </source>
</evidence>
<feature type="repeat" description="PPR" evidence="2">
    <location>
        <begin position="514"/>
        <end position="548"/>
    </location>
</feature>
<evidence type="ECO:0008006" key="5">
    <source>
        <dbReference type="Google" id="ProtNLM"/>
    </source>
</evidence>
<dbReference type="PANTHER" id="PTHR47926:SF471">
    <property type="entry name" value="DYW DOMAIN-CONTAINING PROTEIN"/>
    <property type="match status" value="1"/>
</dbReference>
<keyword evidence="4" id="KW-1185">Reference proteome</keyword>
<dbReference type="Proteomes" id="UP000596660">
    <property type="component" value="Unplaced"/>
</dbReference>
<feature type="repeat" description="PPR" evidence="2">
    <location>
        <begin position="483"/>
        <end position="513"/>
    </location>
</feature>
<dbReference type="GeneID" id="110692147"/>
<dbReference type="InterPro" id="IPR002885">
    <property type="entry name" value="PPR_rpt"/>
</dbReference>
<gene>
    <name evidence="3" type="primary">LOC110692147</name>
</gene>
<dbReference type="OMA" id="EPNEMTF"/>
<dbReference type="Pfam" id="PF20431">
    <property type="entry name" value="E_motif"/>
    <property type="match status" value="1"/>
</dbReference>
<dbReference type="Gene3D" id="1.25.40.10">
    <property type="entry name" value="Tetratricopeptide repeat domain"/>
    <property type="match status" value="6"/>
</dbReference>
<proteinExistence type="predicted"/>
<evidence type="ECO:0000256" key="2">
    <source>
        <dbReference type="PROSITE-ProRule" id="PRU00708"/>
    </source>
</evidence>
<dbReference type="GO" id="GO:0003729">
    <property type="term" value="F:mRNA binding"/>
    <property type="evidence" value="ECO:0007669"/>
    <property type="project" value="UniProtKB-ARBA"/>
</dbReference>
<dbReference type="FunFam" id="1.25.40.10:FF:000073">
    <property type="entry name" value="Pentatricopeptide repeat-containing protein chloroplastic"/>
    <property type="match status" value="1"/>
</dbReference>
<dbReference type="FunFam" id="1.25.40.10:FF:000682">
    <property type="entry name" value="Pentatricopeptide repeat-containing protein At3g16610"/>
    <property type="match status" value="1"/>
</dbReference>
<sequence length="692" mass="76859">MFGENVVQWTSKIQSYSQKGLFNRALSLFLNMRRAGVKPNEVTFSTTLTACAQSVHRSFGLSLHSLILKKGYQNQLFVCGGLISMYTSFRRIVDARHVFDEMPDRDEVVCNLMISKYAQNGFSNEACRLFCGMVNGGVHWRGFVSDFSLASVLNACANLGSCSFGESVHCYVIKIGFDSNVFVVSSLVGMYSSYEELGSARAVFDRLRTMDVVVWNTMITGYAQNGYEEEAIELFLEIEIRGLTPNCTTFSAVVDASSVMPDETLGRKLHAKSLKFGILSDVYLGTAIVDMYSKFLIMTDAKKAFSEMEKKNVISYNALITGYGLIGDHENAVKSYTLLRLQGMKPDACTFIGLLTSCSTSCAFVVGERVHSDSIKLGLDRDVLVRNSIVNFYSKCGLINSAIKAFDSAQGSEIVSWTAIMSGLVQNNEHTKALEVFCEMHRLSEMADEFSSSSAIKAVANLAAVAQGRYLHGYVQKVGLSHHIFVGSALIDMYSKCGMVEDAHKLFSEMPEKNAVSWNSMIAGFAHNGYSDKALHLFHEMVRCRVLPTSGTFVGVLLACFHAGLVQEGRRYLQLMESHYGVSPSVEHYSCMVNLLGHTGYVKEAEEFLLSSPFKGDYEMWKSLLSSCEAHRDFDVAARVAEYCLHLKSNDSSTYTILSNIYATKQLWSEVERTRDSMKVADVVKEPGYSWI</sequence>
<dbReference type="Pfam" id="PF13812">
    <property type="entry name" value="PPR_3"/>
    <property type="match status" value="1"/>
</dbReference>
<reference evidence="3" key="2">
    <citation type="submission" date="2021-03" db="UniProtKB">
        <authorList>
            <consortium name="EnsemblPlants"/>
        </authorList>
    </citation>
    <scope>IDENTIFICATION</scope>
</reference>
<dbReference type="OrthoDB" id="185373at2759"/>